<gene>
    <name evidence="5" type="ORF">EJ02DRAFT_444823</name>
</gene>
<keyword evidence="2" id="KW-0677">Repeat</keyword>
<dbReference type="Pfam" id="PF06985">
    <property type="entry name" value="HET"/>
    <property type="match status" value="1"/>
</dbReference>
<keyword evidence="6" id="KW-1185">Reference proteome</keyword>
<name>A0A6A5SWL1_9PLEO</name>
<dbReference type="PROSITE" id="PS50837">
    <property type="entry name" value="NACHT"/>
    <property type="match status" value="1"/>
</dbReference>
<dbReference type="Pfam" id="PF24883">
    <property type="entry name" value="NPHP3_N"/>
    <property type="match status" value="1"/>
</dbReference>
<dbReference type="InterPro" id="IPR027417">
    <property type="entry name" value="P-loop_NTPase"/>
</dbReference>
<proteinExistence type="predicted"/>
<dbReference type="Pfam" id="PF00400">
    <property type="entry name" value="WD40"/>
    <property type="match status" value="2"/>
</dbReference>
<dbReference type="AlphaFoldDB" id="A0A6A5SWL1"/>
<evidence type="ECO:0000256" key="1">
    <source>
        <dbReference type="ARBA" id="ARBA00022574"/>
    </source>
</evidence>
<evidence type="ECO:0000256" key="3">
    <source>
        <dbReference type="PROSITE-ProRule" id="PRU00221"/>
    </source>
</evidence>
<dbReference type="PROSITE" id="PS50082">
    <property type="entry name" value="WD_REPEATS_2"/>
    <property type="match status" value="2"/>
</dbReference>
<dbReference type="SMART" id="SM00320">
    <property type="entry name" value="WD40"/>
    <property type="match status" value="2"/>
</dbReference>
<dbReference type="InterPro" id="IPR015943">
    <property type="entry name" value="WD40/YVTN_repeat-like_dom_sf"/>
</dbReference>
<dbReference type="InterPro" id="IPR036322">
    <property type="entry name" value="WD40_repeat_dom_sf"/>
</dbReference>
<keyword evidence="1 3" id="KW-0853">WD repeat</keyword>
<reference evidence="5" key="1">
    <citation type="journal article" date="2020" name="Stud. Mycol.">
        <title>101 Dothideomycetes genomes: a test case for predicting lifestyles and emergence of pathogens.</title>
        <authorList>
            <person name="Haridas S."/>
            <person name="Albert R."/>
            <person name="Binder M."/>
            <person name="Bloem J."/>
            <person name="Labutti K."/>
            <person name="Salamov A."/>
            <person name="Andreopoulos B."/>
            <person name="Baker S."/>
            <person name="Barry K."/>
            <person name="Bills G."/>
            <person name="Bluhm B."/>
            <person name="Cannon C."/>
            <person name="Castanera R."/>
            <person name="Culley D."/>
            <person name="Daum C."/>
            <person name="Ezra D."/>
            <person name="Gonzalez J."/>
            <person name="Henrissat B."/>
            <person name="Kuo A."/>
            <person name="Liang C."/>
            <person name="Lipzen A."/>
            <person name="Lutzoni F."/>
            <person name="Magnuson J."/>
            <person name="Mondo S."/>
            <person name="Nolan M."/>
            <person name="Ohm R."/>
            <person name="Pangilinan J."/>
            <person name="Park H.-J."/>
            <person name="Ramirez L."/>
            <person name="Alfaro M."/>
            <person name="Sun H."/>
            <person name="Tritt A."/>
            <person name="Yoshinaga Y."/>
            <person name="Zwiers L.-H."/>
            <person name="Turgeon B."/>
            <person name="Goodwin S."/>
            <person name="Spatafora J."/>
            <person name="Crous P."/>
            <person name="Grigoriev I."/>
        </authorList>
    </citation>
    <scope>NUCLEOTIDE SEQUENCE</scope>
    <source>
        <strain evidence="5">CBS 161.51</strain>
    </source>
</reference>
<dbReference type="PANTHER" id="PTHR10622:SF13">
    <property type="entry name" value="NACHT DOMAIN-CONTAINING PROTEIN"/>
    <property type="match status" value="1"/>
</dbReference>
<feature type="repeat" description="WD" evidence="3">
    <location>
        <begin position="796"/>
        <end position="837"/>
    </location>
</feature>
<dbReference type="PROSITE" id="PS00678">
    <property type="entry name" value="WD_REPEATS_1"/>
    <property type="match status" value="1"/>
</dbReference>
<dbReference type="Proteomes" id="UP000800038">
    <property type="component" value="Unassembled WGS sequence"/>
</dbReference>
<dbReference type="SUPFAM" id="SSF50978">
    <property type="entry name" value="WD40 repeat-like"/>
    <property type="match status" value="1"/>
</dbReference>
<organism evidence="5 6">
    <name type="scientific">Clathrospora elynae</name>
    <dbReference type="NCBI Taxonomy" id="706981"/>
    <lineage>
        <taxon>Eukaryota</taxon>
        <taxon>Fungi</taxon>
        <taxon>Dikarya</taxon>
        <taxon>Ascomycota</taxon>
        <taxon>Pezizomycotina</taxon>
        <taxon>Dothideomycetes</taxon>
        <taxon>Pleosporomycetidae</taxon>
        <taxon>Pleosporales</taxon>
        <taxon>Diademaceae</taxon>
        <taxon>Clathrospora</taxon>
    </lineage>
</organism>
<accession>A0A6A5SWL1</accession>
<evidence type="ECO:0000259" key="4">
    <source>
        <dbReference type="PROSITE" id="PS50837"/>
    </source>
</evidence>
<dbReference type="Gene3D" id="3.40.50.300">
    <property type="entry name" value="P-loop containing nucleotide triphosphate hydrolases"/>
    <property type="match status" value="1"/>
</dbReference>
<dbReference type="EMBL" id="ML976048">
    <property type="protein sequence ID" value="KAF1941397.1"/>
    <property type="molecule type" value="Genomic_DNA"/>
</dbReference>
<dbReference type="InterPro" id="IPR019775">
    <property type="entry name" value="WD40_repeat_CS"/>
</dbReference>
<dbReference type="PANTHER" id="PTHR10622">
    <property type="entry name" value="HET DOMAIN-CONTAINING PROTEIN"/>
    <property type="match status" value="1"/>
</dbReference>
<dbReference type="InterPro" id="IPR056884">
    <property type="entry name" value="NPHP3-like_N"/>
</dbReference>
<protein>
    <submittedName>
        <fullName evidence="5">HET-domain-containing protein</fullName>
    </submittedName>
</protein>
<evidence type="ECO:0000313" key="5">
    <source>
        <dbReference type="EMBL" id="KAF1941397.1"/>
    </source>
</evidence>
<evidence type="ECO:0000313" key="6">
    <source>
        <dbReference type="Proteomes" id="UP000800038"/>
    </source>
</evidence>
<feature type="repeat" description="WD" evidence="3">
    <location>
        <begin position="838"/>
        <end position="865"/>
    </location>
</feature>
<dbReference type="InterPro" id="IPR007111">
    <property type="entry name" value="NACHT_NTPase"/>
</dbReference>
<dbReference type="InterPro" id="IPR010730">
    <property type="entry name" value="HET"/>
</dbReference>
<sequence length="933" mass="106903">MHLLEYSKDEEPLITSFDDDKLPPYAILSHRWGEEAEEVSFEDIAGNAGKDKSGYQKIQFCGEQAKRDNLQYFWVDTCCINKANKAEHSVAIRSMFRWYCNAARCYVYLSDVSALASGDERDARSLLWDSEFRHSKWFTRGWTLQELLAPRVVEFFSRHWRKLGDRVSLKSQIHEVTTIPHEVLEGSPLFQFSVKEDAAYSLSGIFNVDMAPVYGEGAEQAFGQLHDKIRKQEEHLRKQEECLRDLRATNPRNDKKRIEDTKGGLLVDSYRWVLDNTAFQEWRNEQHSRLLWVKGDPGKGKTMLLCGIIDKLQRSIPRTALLSYFFCQQTDARLNSATAVLRGLLYMLVQQQPSLVSHIRKRHDHAGRDLFEDANAWVALTEMWADVLQDPSLNTTHLVIDALDDFITEQSSTSSRVKWIVSSRNWPEIETQLERAERKVRLSLELNTESVAAAVNIFIRRKVDQLAQDKQYKEELRHAVLRHLTLNANDTFLWVALVCQDLTRVKANRHVLRKLALFPPGLNALYKRMMQQMSDSDDAKICRCVLASTAIFYRPVTVSELVALVEQLEDVSDDVREIISLCGSFLTLREDTVYFVHQSAKDFLFAKAYDEAFPDGSEAVHQAIFLRSLAILSKTLHRDMYSLEAPGYPLENVKLPRKDPLAVSRYPCVYWVNHLYKSKAFISSVGGLQAADVVNDFLRKKYLYWLEGLSLCNSVGKGILSIEKLWSLVQLVQDARRFIMYHKGAIEGYPLQTYASALLFSPTRSLIRQLFQHEEPEAISIRPALSEGWSACLQTLEGHSSEVRSVAFSHDSTRLASASWDWTVKIWDASSGACLQTLEGHSNSVWSVAFSHDSTRLASASDDSTRDGDVRVYICEVFATSKLREARLCCDLLLNREHTALRGKLCSVRRVGILYQIRLLRRRGAYFQKLSRY</sequence>
<dbReference type="OrthoDB" id="538223at2759"/>
<dbReference type="PROSITE" id="PS50294">
    <property type="entry name" value="WD_REPEATS_REGION"/>
    <property type="match status" value="1"/>
</dbReference>
<dbReference type="InterPro" id="IPR001680">
    <property type="entry name" value="WD40_rpt"/>
</dbReference>
<feature type="domain" description="NACHT" evidence="4">
    <location>
        <begin position="289"/>
        <end position="500"/>
    </location>
</feature>
<dbReference type="Gene3D" id="2.130.10.10">
    <property type="entry name" value="YVTN repeat-like/Quinoprotein amine dehydrogenase"/>
    <property type="match status" value="1"/>
</dbReference>
<evidence type="ECO:0000256" key="2">
    <source>
        <dbReference type="ARBA" id="ARBA00022737"/>
    </source>
</evidence>